<dbReference type="CDD" id="cd14840">
    <property type="entry name" value="D-Ala-D-Ala_dipeptidase_Aad"/>
    <property type="match status" value="1"/>
</dbReference>
<dbReference type="EMBL" id="UINC01049425">
    <property type="protein sequence ID" value="SVB61194.1"/>
    <property type="molecule type" value="Genomic_DNA"/>
</dbReference>
<dbReference type="PIRSF" id="PIRSF026671">
    <property type="entry name" value="AA_dipeptidase"/>
    <property type="match status" value="1"/>
</dbReference>
<dbReference type="PANTHER" id="PTHR43126:SF1">
    <property type="entry name" value="D-ALANYL-D-ALANINE DIPEPTIDASE"/>
    <property type="match status" value="1"/>
</dbReference>
<dbReference type="GO" id="GO:0046872">
    <property type="term" value="F:metal ion binding"/>
    <property type="evidence" value="ECO:0007669"/>
    <property type="project" value="UniProtKB-KW"/>
</dbReference>
<dbReference type="InterPro" id="IPR000755">
    <property type="entry name" value="A_A_dipeptidase"/>
</dbReference>
<accession>A0A382FFV4</accession>
<dbReference type="GO" id="GO:0008237">
    <property type="term" value="F:metallopeptidase activity"/>
    <property type="evidence" value="ECO:0007669"/>
    <property type="project" value="UniProtKB-KW"/>
</dbReference>
<dbReference type="Pfam" id="PF01427">
    <property type="entry name" value="Peptidase_M15"/>
    <property type="match status" value="1"/>
</dbReference>
<evidence type="ECO:0008006" key="9">
    <source>
        <dbReference type="Google" id="ProtNLM"/>
    </source>
</evidence>
<keyword evidence="4" id="KW-0862">Zinc</keyword>
<organism evidence="8">
    <name type="scientific">marine metagenome</name>
    <dbReference type="NCBI Taxonomy" id="408172"/>
    <lineage>
        <taxon>unclassified sequences</taxon>
        <taxon>metagenomes</taxon>
        <taxon>ecological metagenomes</taxon>
    </lineage>
</organism>
<dbReference type="Gene3D" id="3.30.1380.10">
    <property type="match status" value="1"/>
</dbReference>
<reference evidence="8" key="1">
    <citation type="submission" date="2018-05" db="EMBL/GenBank/DDBJ databases">
        <authorList>
            <person name="Lanie J.A."/>
            <person name="Ng W.-L."/>
            <person name="Kazmierczak K.M."/>
            <person name="Andrzejewski T.M."/>
            <person name="Davidsen T.M."/>
            <person name="Wayne K.J."/>
            <person name="Tettelin H."/>
            <person name="Glass J.I."/>
            <person name="Rusch D."/>
            <person name="Podicherti R."/>
            <person name="Tsui H.-C.T."/>
            <person name="Winkler M.E."/>
        </authorList>
    </citation>
    <scope>NUCLEOTIDE SEQUENCE</scope>
</reference>
<dbReference type="GO" id="GO:0016805">
    <property type="term" value="F:dipeptidase activity"/>
    <property type="evidence" value="ECO:0007669"/>
    <property type="project" value="UniProtKB-KW"/>
</dbReference>
<protein>
    <recommendedName>
        <fullName evidence="9">Peptidase M15B domain-containing protein</fullName>
    </recommendedName>
</protein>
<dbReference type="InterPro" id="IPR009045">
    <property type="entry name" value="Zn_M74/Hedgehog-like"/>
</dbReference>
<evidence type="ECO:0000256" key="2">
    <source>
        <dbReference type="ARBA" id="ARBA00022723"/>
    </source>
</evidence>
<dbReference type="GO" id="GO:0071555">
    <property type="term" value="P:cell wall organization"/>
    <property type="evidence" value="ECO:0007669"/>
    <property type="project" value="UniProtKB-KW"/>
</dbReference>
<evidence type="ECO:0000256" key="5">
    <source>
        <dbReference type="ARBA" id="ARBA00022997"/>
    </source>
</evidence>
<evidence type="ECO:0000313" key="8">
    <source>
        <dbReference type="EMBL" id="SVB61194.1"/>
    </source>
</evidence>
<name>A0A382FFV4_9ZZZZ</name>
<evidence type="ECO:0000256" key="1">
    <source>
        <dbReference type="ARBA" id="ARBA00022670"/>
    </source>
</evidence>
<dbReference type="AlphaFoldDB" id="A0A382FFV4"/>
<keyword evidence="1" id="KW-0645">Protease</keyword>
<proteinExistence type="inferred from homology"/>
<keyword evidence="3" id="KW-0378">Hydrolase</keyword>
<evidence type="ECO:0000256" key="6">
    <source>
        <dbReference type="ARBA" id="ARBA00023049"/>
    </source>
</evidence>
<keyword evidence="2" id="KW-0479">Metal-binding</keyword>
<dbReference type="HAMAP" id="MF_01924">
    <property type="entry name" value="A_A_dipeptidase"/>
    <property type="match status" value="1"/>
</dbReference>
<gene>
    <name evidence="8" type="ORF">METZ01_LOCUS214048</name>
</gene>
<keyword evidence="5" id="KW-0224">Dipeptidase</keyword>
<dbReference type="SUPFAM" id="SSF55166">
    <property type="entry name" value="Hedgehog/DD-peptidase"/>
    <property type="match status" value="1"/>
</dbReference>
<evidence type="ECO:0000256" key="7">
    <source>
        <dbReference type="ARBA" id="ARBA00023316"/>
    </source>
</evidence>
<evidence type="ECO:0000256" key="4">
    <source>
        <dbReference type="ARBA" id="ARBA00022833"/>
    </source>
</evidence>
<dbReference type="GO" id="GO:0006508">
    <property type="term" value="P:proteolysis"/>
    <property type="evidence" value="ECO:0007669"/>
    <property type="project" value="UniProtKB-KW"/>
</dbReference>
<evidence type="ECO:0000256" key="3">
    <source>
        <dbReference type="ARBA" id="ARBA00022801"/>
    </source>
</evidence>
<keyword evidence="7" id="KW-0961">Cell wall biogenesis/degradation</keyword>
<sequence length="223" mass="26005">MVILIPIRISLLKIFFLQLFLLTSCSEIGEKDPEKLVNVKDIIPDIEIDLKYATSDNFTKEILYQSNTCFLAYGALKNLKLVQDSLRNIRMHNGITYNEGLGLKVWDGYRPRSVQFRMWETIPDSRYVADPEKGSSHNRGGAVDITIIDFSTKNEINMPTDFDFFGIEAHHQYMDHPDDVIENRTLLKNIMTIIGGFSTYQEEWWHYKFPESDNYPLRDIQIK</sequence>
<dbReference type="PANTHER" id="PTHR43126">
    <property type="entry name" value="D-ALANYL-D-ALANINE DIPEPTIDASE"/>
    <property type="match status" value="1"/>
</dbReference>
<keyword evidence="6" id="KW-0482">Metalloprotease</keyword>